<proteinExistence type="predicted"/>
<dbReference type="Pfam" id="PF01425">
    <property type="entry name" value="Amidase"/>
    <property type="match status" value="1"/>
</dbReference>
<evidence type="ECO:0000256" key="2">
    <source>
        <dbReference type="SAM" id="Phobius"/>
    </source>
</evidence>
<feature type="transmembrane region" description="Helical" evidence="2">
    <location>
        <begin position="40"/>
        <end position="59"/>
    </location>
</feature>
<keyword evidence="2" id="KW-0472">Membrane</keyword>
<feature type="domain" description="Amidase" evidence="3">
    <location>
        <begin position="170"/>
        <end position="552"/>
    </location>
</feature>
<dbReference type="EMBL" id="BPLF01000001">
    <property type="protein sequence ID" value="GIX61232.1"/>
    <property type="molecule type" value="Genomic_DNA"/>
</dbReference>
<dbReference type="Proteomes" id="UP001497744">
    <property type="component" value="Unassembled WGS sequence"/>
</dbReference>
<dbReference type="GO" id="GO:0003824">
    <property type="term" value="F:catalytic activity"/>
    <property type="evidence" value="ECO:0007669"/>
    <property type="project" value="InterPro"/>
</dbReference>
<feature type="compositionally biased region" description="Acidic residues" evidence="1">
    <location>
        <begin position="1"/>
        <end position="10"/>
    </location>
</feature>
<dbReference type="InterPro" id="IPR023631">
    <property type="entry name" value="Amidase_dom"/>
</dbReference>
<reference evidence="4 5" key="1">
    <citation type="submission" date="2021-06" db="EMBL/GenBank/DDBJ databases">
        <title>Genome sequence of Babesia caballi.</title>
        <authorList>
            <person name="Yamagishi J."/>
            <person name="Kidaka T."/>
            <person name="Ochi A."/>
        </authorList>
    </citation>
    <scope>NUCLEOTIDE SEQUENCE [LARGE SCALE GENOMIC DNA]</scope>
    <source>
        <strain evidence="4">USDA-D6B2</strain>
    </source>
</reference>
<dbReference type="InterPro" id="IPR000120">
    <property type="entry name" value="Amidase"/>
</dbReference>
<dbReference type="RefSeq" id="XP_067713303.1">
    <property type="nucleotide sequence ID" value="XM_067857202.1"/>
</dbReference>
<evidence type="ECO:0000259" key="3">
    <source>
        <dbReference type="Pfam" id="PF01425"/>
    </source>
</evidence>
<evidence type="ECO:0000256" key="1">
    <source>
        <dbReference type="SAM" id="MobiDB-lite"/>
    </source>
</evidence>
<dbReference type="GeneID" id="94192715"/>
<accession>A0AAV4LN41</accession>
<organism evidence="4 5">
    <name type="scientific">Babesia caballi</name>
    <dbReference type="NCBI Taxonomy" id="5871"/>
    <lineage>
        <taxon>Eukaryota</taxon>
        <taxon>Sar</taxon>
        <taxon>Alveolata</taxon>
        <taxon>Apicomplexa</taxon>
        <taxon>Aconoidasida</taxon>
        <taxon>Piroplasmida</taxon>
        <taxon>Babesiidae</taxon>
        <taxon>Babesia</taxon>
    </lineage>
</organism>
<keyword evidence="2" id="KW-1133">Transmembrane helix</keyword>
<dbReference type="Gene3D" id="3.90.1300.10">
    <property type="entry name" value="Amidase signature (AS) domain"/>
    <property type="match status" value="1"/>
</dbReference>
<keyword evidence="2" id="KW-0812">Transmembrane</keyword>
<evidence type="ECO:0000313" key="4">
    <source>
        <dbReference type="EMBL" id="GIX61232.1"/>
    </source>
</evidence>
<keyword evidence="5" id="KW-1185">Reference proteome</keyword>
<dbReference type="InterPro" id="IPR036928">
    <property type="entry name" value="AS_sf"/>
</dbReference>
<dbReference type="PANTHER" id="PTHR11895:SF7">
    <property type="entry name" value="GLUTAMYL-TRNA(GLN) AMIDOTRANSFERASE SUBUNIT A, MITOCHONDRIAL"/>
    <property type="match status" value="1"/>
</dbReference>
<dbReference type="SUPFAM" id="SSF75304">
    <property type="entry name" value="Amidase signature (AS) enzymes"/>
    <property type="match status" value="1"/>
</dbReference>
<comment type="caution">
    <text evidence="4">The sequence shown here is derived from an EMBL/GenBank/DDBJ whole genome shotgun (WGS) entry which is preliminary data.</text>
</comment>
<gene>
    <name evidence="4" type="ORF">BcabD6B2_06670</name>
</gene>
<feature type="region of interest" description="Disordered" evidence="1">
    <location>
        <begin position="546"/>
        <end position="565"/>
    </location>
</feature>
<name>A0AAV4LN41_BABCB</name>
<dbReference type="PANTHER" id="PTHR11895">
    <property type="entry name" value="TRANSAMIDASE"/>
    <property type="match status" value="1"/>
</dbReference>
<evidence type="ECO:0000313" key="5">
    <source>
        <dbReference type="Proteomes" id="UP001497744"/>
    </source>
</evidence>
<dbReference type="AlphaFoldDB" id="A0AAV4LN41"/>
<sequence length="565" mass="59594">MEPSADEVDPDSGVTYRHRNHPAHGYTLAPGFRANGGKSVAFLAMALHILGVLYAVTFLRATKAPAPAWIGGLHTLPYRHRDVAIAPSRQWKVCDTIGGKPALASPEVTAAVSHAEKSAIQQFLEISARRSSSRGCGTVDVATQYLTQRLRNIIDGVNNDSLADELDVNRYNSFAHLLDDRQLVDQVVATMRRLHQGNAEMPLFGEPVAVKDNIAVKGVPLTNGSSLLAGYSSSYTARAVELLQRRGAIVIGKTVLDEFGVGSSTRAAVNPYSADRSAGGSSGGSANAVGGCILGMALGTDTGGSVRVPAAYNGCVGYRPSHGIVSRYGLSELAAKFDTVGTCTRSVGDALQLLRAMVEPCSEDAASSHGAEKVAMELAAIPDGQLLDPGDVPLRGLKIASPDLDALVNVGLLDAEVAEFVADMEGSLRRLGAEVVSVSPPPLRQATEAYHLYVAAQMAGNLQRFADGQYHPDAGNLSTKEVVAHLAPDTVKRLQTGVQMLREGHDPEETLGEARKAFVTWLESNGIFTEFPLLLTPVSARLPPLIASGDSADQDPLRVGAPSPS</sequence>
<feature type="region of interest" description="Disordered" evidence="1">
    <location>
        <begin position="1"/>
        <end position="20"/>
    </location>
</feature>
<protein>
    <submittedName>
        <fullName evidence="4">Asp-tRNA(Asn)/Glu-tRNA(Gln) amidotransferase GatCAB subunit A</fullName>
    </submittedName>
</protein>